<dbReference type="PROSITE" id="PS50102">
    <property type="entry name" value="RRM"/>
    <property type="match status" value="1"/>
</dbReference>
<keyword evidence="2" id="KW-0694">RNA-binding</keyword>
<evidence type="ECO:0000313" key="5">
    <source>
        <dbReference type="EMBL" id="CAG8728319.1"/>
    </source>
</evidence>
<evidence type="ECO:0000313" key="6">
    <source>
        <dbReference type="Proteomes" id="UP000789342"/>
    </source>
</evidence>
<dbReference type="InterPro" id="IPR040446">
    <property type="entry name" value="RRP7"/>
</dbReference>
<feature type="coiled-coil region" evidence="3">
    <location>
        <begin position="294"/>
        <end position="321"/>
    </location>
</feature>
<gene>
    <name evidence="5" type="ORF">AMORRO_LOCUS13824</name>
</gene>
<evidence type="ECO:0000256" key="2">
    <source>
        <dbReference type="PROSITE-ProRule" id="PRU00176"/>
    </source>
</evidence>
<dbReference type="GO" id="GO:0003723">
    <property type="term" value="F:RNA binding"/>
    <property type="evidence" value="ECO:0007669"/>
    <property type="project" value="UniProtKB-UniRule"/>
</dbReference>
<reference evidence="5" key="1">
    <citation type="submission" date="2021-06" db="EMBL/GenBank/DDBJ databases">
        <authorList>
            <person name="Kallberg Y."/>
            <person name="Tangrot J."/>
            <person name="Rosling A."/>
        </authorList>
    </citation>
    <scope>NUCLEOTIDE SEQUENCE</scope>
    <source>
        <strain evidence="5">CL551</strain>
    </source>
</reference>
<dbReference type="GO" id="GO:0000028">
    <property type="term" value="P:ribosomal small subunit assembly"/>
    <property type="evidence" value="ECO:0007669"/>
    <property type="project" value="TreeGrafter"/>
</dbReference>
<dbReference type="EMBL" id="CAJVPV010025184">
    <property type="protein sequence ID" value="CAG8728319.1"/>
    <property type="molecule type" value="Genomic_DNA"/>
</dbReference>
<dbReference type="PANTHER" id="PTHR13191:SF0">
    <property type="entry name" value="RIBOSOMAL RNA-PROCESSING PROTEIN 7 HOMOLOG A-RELATED"/>
    <property type="match status" value="1"/>
</dbReference>
<dbReference type="Pfam" id="PF12923">
    <property type="entry name" value="RRP7"/>
    <property type="match status" value="1"/>
</dbReference>
<comment type="similarity">
    <text evidence="1">Belongs to the RRP7 family.</text>
</comment>
<proteinExistence type="inferred from homology"/>
<dbReference type="InterPro" id="IPR040447">
    <property type="entry name" value="RRM_Rrp7"/>
</dbReference>
<dbReference type="Proteomes" id="UP000789342">
    <property type="component" value="Unassembled WGS sequence"/>
</dbReference>
<dbReference type="Pfam" id="PF17799">
    <property type="entry name" value="RRM_Rrp7"/>
    <property type="match status" value="1"/>
</dbReference>
<dbReference type="OrthoDB" id="5390at2759"/>
<keyword evidence="3" id="KW-0175">Coiled coil</keyword>
<feature type="domain" description="RRM" evidence="4">
    <location>
        <begin position="59"/>
        <end position="140"/>
    </location>
</feature>
<dbReference type="Gene3D" id="6.10.250.1770">
    <property type="match status" value="1"/>
</dbReference>
<name>A0A9N9IBQ4_9GLOM</name>
<dbReference type="GO" id="GO:0032545">
    <property type="term" value="C:CURI complex"/>
    <property type="evidence" value="ECO:0007669"/>
    <property type="project" value="TreeGrafter"/>
</dbReference>
<dbReference type="InterPro" id="IPR024326">
    <property type="entry name" value="RRP7_C"/>
</dbReference>
<keyword evidence="6" id="KW-1185">Reference proteome</keyword>
<organism evidence="5 6">
    <name type="scientific">Acaulospora morrowiae</name>
    <dbReference type="NCBI Taxonomy" id="94023"/>
    <lineage>
        <taxon>Eukaryota</taxon>
        <taxon>Fungi</taxon>
        <taxon>Fungi incertae sedis</taxon>
        <taxon>Mucoromycota</taxon>
        <taxon>Glomeromycotina</taxon>
        <taxon>Glomeromycetes</taxon>
        <taxon>Diversisporales</taxon>
        <taxon>Acaulosporaceae</taxon>
        <taxon>Acaulospora</taxon>
    </lineage>
</organism>
<dbReference type="SUPFAM" id="SSF54928">
    <property type="entry name" value="RNA-binding domain, RBD"/>
    <property type="match status" value="1"/>
</dbReference>
<dbReference type="CDD" id="cd12951">
    <property type="entry name" value="RRP7_Rrp7A"/>
    <property type="match status" value="1"/>
</dbReference>
<dbReference type="GO" id="GO:0006364">
    <property type="term" value="P:rRNA processing"/>
    <property type="evidence" value="ECO:0007669"/>
    <property type="project" value="TreeGrafter"/>
</dbReference>
<dbReference type="InterPro" id="IPR000504">
    <property type="entry name" value="RRM_dom"/>
</dbReference>
<sequence length="327" mass="38584">MGEKLPLKELSKTGFKILEINVDAPFITGNLESTFHYLFFKRHESRGSKDSPTKVPPERTLFISNLPTDTTEEHVRYIFEEYGEIEGVIFHGIPDSEEFLIDENNDIDKKDPELSSSENKIYQGKKLRKRRNLRPRIGTADKYKLLTREFYGSRTLLIPASSAYVIFESSEGLNNALNMSQKMRLWKSRHSILPLGLDKWIKEYKDLRCDPKELQKEVDEYMRKFEEAEQKRRQELEAKHNQPDEEGFITVTRTGRRNVNTDGTITVTAAKPEEVKDLKPKNKELVDFYRFQTRETKRNRLVDLRKKFEEDKQKIAKLKANRRFRPY</sequence>
<dbReference type="InterPro" id="IPR035979">
    <property type="entry name" value="RBD_domain_sf"/>
</dbReference>
<dbReference type="Gene3D" id="3.30.70.330">
    <property type="match status" value="1"/>
</dbReference>
<dbReference type="InterPro" id="IPR012677">
    <property type="entry name" value="Nucleotide-bd_a/b_plait_sf"/>
</dbReference>
<dbReference type="AlphaFoldDB" id="A0A9N9IBQ4"/>
<evidence type="ECO:0000256" key="1">
    <source>
        <dbReference type="ARBA" id="ARBA00006110"/>
    </source>
</evidence>
<evidence type="ECO:0000256" key="3">
    <source>
        <dbReference type="SAM" id="Coils"/>
    </source>
</evidence>
<comment type="caution">
    <text evidence="5">The sequence shown here is derived from an EMBL/GenBank/DDBJ whole genome shotgun (WGS) entry which is preliminary data.</text>
</comment>
<feature type="coiled-coil region" evidence="3">
    <location>
        <begin position="211"/>
        <end position="238"/>
    </location>
</feature>
<protein>
    <submittedName>
        <fullName evidence="5">314_t:CDS:1</fullName>
    </submittedName>
</protein>
<evidence type="ECO:0000259" key="4">
    <source>
        <dbReference type="PROSITE" id="PS50102"/>
    </source>
</evidence>
<dbReference type="PANTHER" id="PTHR13191">
    <property type="entry name" value="RIBOSOMAL RNA PROCESSING PROTEIN 7-RELATED"/>
    <property type="match status" value="1"/>
</dbReference>
<accession>A0A9N9IBQ4</accession>
<dbReference type="GO" id="GO:0034456">
    <property type="term" value="C:UTP-C complex"/>
    <property type="evidence" value="ECO:0007669"/>
    <property type="project" value="TreeGrafter"/>
</dbReference>